<evidence type="ECO:0000256" key="1">
    <source>
        <dbReference type="ARBA" id="ARBA00022679"/>
    </source>
</evidence>
<keyword evidence="1" id="KW-0808">Transferase</keyword>
<feature type="domain" description="PTS EIIB type-2" evidence="3">
    <location>
        <begin position="1"/>
        <end position="92"/>
    </location>
</feature>
<organism evidence="4 5">
    <name type="scientific">Gibbsiella dentisursi</name>
    <dbReference type="NCBI Taxonomy" id="796890"/>
    <lineage>
        <taxon>Bacteria</taxon>
        <taxon>Pseudomonadati</taxon>
        <taxon>Pseudomonadota</taxon>
        <taxon>Gammaproteobacteria</taxon>
        <taxon>Enterobacterales</taxon>
        <taxon>Yersiniaceae</taxon>
        <taxon>Gibbsiella</taxon>
    </lineage>
</organism>
<dbReference type="RefSeq" id="WP_346082209.1">
    <property type="nucleotide sequence ID" value="NZ_BAABDG010000007.1"/>
</dbReference>
<dbReference type="InterPro" id="IPR036095">
    <property type="entry name" value="PTS_EIIB-like_sf"/>
</dbReference>
<proteinExistence type="predicted"/>
<dbReference type="Pfam" id="PF02302">
    <property type="entry name" value="PTS_IIB"/>
    <property type="match status" value="1"/>
</dbReference>
<keyword evidence="5" id="KW-1185">Reference proteome</keyword>
<keyword evidence="4" id="KW-0813">Transport</keyword>
<keyword evidence="2" id="KW-0598">Phosphotransferase system</keyword>
<evidence type="ECO:0000259" key="3">
    <source>
        <dbReference type="PROSITE" id="PS51099"/>
    </source>
</evidence>
<gene>
    <name evidence="4" type="ORF">GCM10022405_32650</name>
</gene>
<evidence type="ECO:0000313" key="5">
    <source>
        <dbReference type="Proteomes" id="UP001499994"/>
    </source>
</evidence>
<dbReference type="EMBL" id="BAABDG010000007">
    <property type="protein sequence ID" value="GAA3904924.1"/>
    <property type="molecule type" value="Genomic_DNA"/>
</dbReference>
<reference evidence="5" key="1">
    <citation type="journal article" date="2019" name="Int. J. Syst. Evol. Microbiol.">
        <title>The Global Catalogue of Microorganisms (GCM) 10K type strain sequencing project: providing services to taxonomists for standard genome sequencing and annotation.</title>
        <authorList>
            <consortium name="The Broad Institute Genomics Platform"/>
            <consortium name="The Broad Institute Genome Sequencing Center for Infectious Disease"/>
            <person name="Wu L."/>
            <person name="Ma J."/>
        </authorList>
    </citation>
    <scope>NUCLEOTIDE SEQUENCE [LARGE SCALE GENOMIC DNA]</scope>
    <source>
        <strain evidence="5">JCM 17201</strain>
    </source>
</reference>
<sequence>MKGLIVCRTGMGSSMMLKIKAQKIIDKHGWDIDLEHDVLSGLNTYPGIDFVLTMKDLTPEIEAAGFRAIGITDLMNSEEMEAALTQLINEKNNPL</sequence>
<comment type="caution">
    <text evidence="4">The sequence shown here is derived from an EMBL/GenBank/DDBJ whole genome shotgun (WGS) entry which is preliminary data.</text>
</comment>
<dbReference type="Proteomes" id="UP001499994">
    <property type="component" value="Unassembled WGS sequence"/>
</dbReference>
<dbReference type="CDD" id="cd05563">
    <property type="entry name" value="PTS_IIB_ascorbate"/>
    <property type="match status" value="1"/>
</dbReference>
<dbReference type="PROSITE" id="PS51099">
    <property type="entry name" value="PTS_EIIB_TYPE_2"/>
    <property type="match status" value="1"/>
</dbReference>
<keyword evidence="4" id="KW-0762">Sugar transport</keyword>
<evidence type="ECO:0000256" key="2">
    <source>
        <dbReference type="ARBA" id="ARBA00022683"/>
    </source>
</evidence>
<dbReference type="SUPFAM" id="SSF52794">
    <property type="entry name" value="PTS system IIB component-like"/>
    <property type="match status" value="1"/>
</dbReference>
<dbReference type="InterPro" id="IPR013011">
    <property type="entry name" value="PTS_EIIB_2"/>
</dbReference>
<accession>A0ABP7LML7</accession>
<protein>
    <submittedName>
        <fullName evidence="4">PTS sugar transporter subunit IIB</fullName>
    </submittedName>
</protein>
<evidence type="ECO:0000313" key="4">
    <source>
        <dbReference type="EMBL" id="GAA3904924.1"/>
    </source>
</evidence>
<dbReference type="InterPro" id="IPR003501">
    <property type="entry name" value="PTS_EIIB_2/3"/>
</dbReference>
<dbReference type="Gene3D" id="3.40.50.2300">
    <property type="match status" value="1"/>
</dbReference>
<name>A0ABP7LML7_9GAMM</name>